<proteinExistence type="predicted"/>
<keyword evidence="1" id="KW-0812">Transmembrane</keyword>
<keyword evidence="3" id="KW-1185">Reference proteome</keyword>
<name>A0ABS0H7K9_9ACTN</name>
<gene>
    <name evidence="2" type="ORF">I0C86_36810</name>
</gene>
<evidence type="ECO:0000313" key="3">
    <source>
        <dbReference type="Proteomes" id="UP000638560"/>
    </source>
</evidence>
<dbReference type="RefSeq" id="WP_196205934.1">
    <property type="nucleotide sequence ID" value="NZ_JADPUN010000345.1"/>
</dbReference>
<dbReference type="InterPro" id="IPR007436">
    <property type="entry name" value="DUF485"/>
</dbReference>
<dbReference type="Proteomes" id="UP000638560">
    <property type="component" value="Unassembled WGS sequence"/>
</dbReference>
<keyword evidence="1" id="KW-0472">Membrane</keyword>
<organism evidence="2 3">
    <name type="scientific">Plantactinospora alkalitolerans</name>
    <dbReference type="NCBI Taxonomy" id="2789879"/>
    <lineage>
        <taxon>Bacteria</taxon>
        <taxon>Bacillati</taxon>
        <taxon>Actinomycetota</taxon>
        <taxon>Actinomycetes</taxon>
        <taxon>Micromonosporales</taxon>
        <taxon>Micromonosporaceae</taxon>
        <taxon>Plantactinospora</taxon>
    </lineage>
</organism>
<dbReference type="EMBL" id="JADPUN010000345">
    <property type="protein sequence ID" value="MBF9134451.1"/>
    <property type="molecule type" value="Genomic_DNA"/>
</dbReference>
<feature type="transmembrane region" description="Helical" evidence="1">
    <location>
        <begin position="54"/>
        <end position="76"/>
    </location>
</feature>
<reference evidence="2 3" key="1">
    <citation type="submission" date="2020-11" db="EMBL/GenBank/DDBJ databases">
        <title>A novel isolate from a Black sea contaminated sediment with potential to produce alkanes: Plantactinospora alkalitolerans sp. nov.</title>
        <authorList>
            <person name="Carro L."/>
            <person name="Veyisoglu A."/>
            <person name="Guven K."/>
            <person name="Schumann P."/>
            <person name="Klenk H.-P."/>
            <person name="Sahin N."/>
        </authorList>
    </citation>
    <scope>NUCLEOTIDE SEQUENCE [LARGE SCALE GENOMIC DNA]</scope>
    <source>
        <strain evidence="2 3">S1510</strain>
    </source>
</reference>
<evidence type="ECO:0000256" key="1">
    <source>
        <dbReference type="SAM" id="Phobius"/>
    </source>
</evidence>
<accession>A0ABS0H7K9</accession>
<dbReference type="Pfam" id="PF04341">
    <property type="entry name" value="DUF485"/>
    <property type="match status" value="1"/>
</dbReference>
<protein>
    <submittedName>
        <fullName evidence="2">DUF485 domain-containing protein</fullName>
    </submittedName>
</protein>
<feature type="transmembrane region" description="Helical" evidence="1">
    <location>
        <begin position="20"/>
        <end position="42"/>
    </location>
</feature>
<dbReference type="PANTHER" id="PTHR38441:SF1">
    <property type="entry name" value="MEMBRANE PROTEIN"/>
    <property type="match status" value="1"/>
</dbReference>
<sequence>MTDHPYDPRYGELRRRVRRFVALGTTSVIAWWVLLIALAGWAPDLLAEPFIGNVNVGLVLALAQLVSALAVTQLYLRFARTRVDPVAEQLRAGGGTGRVQPEGGLG</sequence>
<evidence type="ECO:0000313" key="2">
    <source>
        <dbReference type="EMBL" id="MBF9134451.1"/>
    </source>
</evidence>
<dbReference type="PANTHER" id="PTHR38441">
    <property type="entry name" value="INTEGRAL MEMBRANE PROTEIN-RELATED"/>
    <property type="match status" value="1"/>
</dbReference>
<keyword evidence="1" id="KW-1133">Transmembrane helix</keyword>
<comment type="caution">
    <text evidence="2">The sequence shown here is derived from an EMBL/GenBank/DDBJ whole genome shotgun (WGS) entry which is preliminary data.</text>
</comment>